<dbReference type="EMBL" id="VBWP01000012">
    <property type="protein sequence ID" value="TLG71363.1"/>
    <property type="molecule type" value="Genomic_DNA"/>
</dbReference>
<dbReference type="RefSeq" id="WP_138192241.1">
    <property type="nucleotide sequence ID" value="NZ_VBWP01000012.1"/>
</dbReference>
<evidence type="ECO:0000313" key="1">
    <source>
        <dbReference type="EMBL" id="TLG71363.1"/>
    </source>
</evidence>
<dbReference type="Proteomes" id="UP000306912">
    <property type="component" value="Unassembled WGS sequence"/>
</dbReference>
<reference evidence="1 2" key="1">
    <citation type="submission" date="2019-05" db="EMBL/GenBank/DDBJ databases">
        <title>Culicoidintestinum kansasii gen. nov., sp. nov. from the gastrointestinal tract of the biting midge, Culicoides sonorensis.</title>
        <authorList>
            <person name="Neupane S."/>
            <person name="Ghosh A."/>
            <person name="Gunther S."/>
            <person name="Martin K."/>
            <person name="Zurek L."/>
        </authorList>
    </citation>
    <scope>NUCLEOTIDE SEQUENCE [LARGE SCALE GENOMIC DNA]</scope>
    <source>
        <strain evidence="1 2">CS-1</strain>
    </source>
</reference>
<accession>A0A5R8Q9R2</accession>
<dbReference type="AlphaFoldDB" id="A0A5R8Q9R2"/>
<keyword evidence="2" id="KW-1185">Reference proteome</keyword>
<evidence type="ECO:0000313" key="2">
    <source>
        <dbReference type="Proteomes" id="UP000306912"/>
    </source>
</evidence>
<gene>
    <name evidence="1" type="ORF">FEZ08_10740</name>
</gene>
<protein>
    <submittedName>
        <fullName evidence="1">Uncharacterized protein</fullName>
    </submittedName>
</protein>
<proteinExistence type="predicted"/>
<organism evidence="1 2">
    <name type="scientific">Culicoidibacter larvae</name>
    <dbReference type="NCBI Taxonomy" id="2579976"/>
    <lineage>
        <taxon>Bacteria</taxon>
        <taxon>Bacillati</taxon>
        <taxon>Bacillota</taxon>
        <taxon>Culicoidibacteria</taxon>
        <taxon>Culicoidibacterales</taxon>
        <taxon>Culicoidibacteraceae</taxon>
        <taxon>Culicoidibacter</taxon>
    </lineage>
</organism>
<comment type="caution">
    <text evidence="1">The sequence shown here is derived from an EMBL/GenBank/DDBJ whole genome shotgun (WGS) entry which is preliminary data.</text>
</comment>
<sequence>MDTHNIVIHVIGAESDELLNSIAQELPKTLAKNFVCNVSVKRSHLASTEGEALREVLEIFELDHLSYYLTVKKGTGTGTALLVNKSSKKDIEQSVQEVTSFSVKGSNSEVLKNCFVNNIRGATLSVGKDFQISEIVPLAYTLVQALDVKDGLNVFQMIPIAQGTYEDPTNSYIDASTGQIVGDQ</sequence>
<dbReference type="InParanoid" id="A0A5R8Q9R2"/>
<name>A0A5R8Q9R2_9FIRM</name>